<name>A0A7Y6M898_9ACTN</name>
<proteinExistence type="predicted"/>
<evidence type="ECO:0000313" key="1">
    <source>
        <dbReference type="EMBL" id="NUW38327.1"/>
    </source>
</evidence>
<dbReference type="InterPro" id="IPR010982">
    <property type="entry name" value="Lambda_DNA-bd_dom_sf"/>
</dbReference>
<dbReference type="RefSeq" id="WP_175595767.1">
    <property type="nucleotide sequence ID" value="NZ_JABWGN010000031.1"/>
</dbReference>
<reference evidence="1 2" key="1">
    <citation type="submission" date="2020-06" db="EMBL/GenBank/DDBJ databases">
        <title>Nonomuraea sp. SMC257, a novel actinomycete isolated from soil.</title>
        <authorList>
            <person name="Chanama M."/>
        </authorList>
    </citation>
    <scope>NUCLEOTIDE SEQUENCE [LARGE SCALE GENOMIC DNA]</scope>
    <source>
        <strain evidence="1 2">SMC257</strain>
    </source>
</reference>
<evidence type="ECO:0000313" key="2">
    <source>
        <dbReference type="Proteomes" id="UP000586042"/>
    </source>
</evidence>
<accession>A0A7Y6M898</accession>
<gene>
    <name evidence="1" type="ORF">HTZ77_44065</name>
</gene>
<dbReference type="Gene3D" id="1.10.260.40">
    <property type="entry name" value="lambda repressor-like DNA-binding domains"/>
    <property type="match status" value="1"/>
</dbReference>
<dbReference type="EMBL" id="JABWGN010000031">
    <property type="protein sequence ID" value="NUW38327.1"/>
    <property type="molecule type" value="Genomic_DNA"/>
</dbReference>
<protein>
    <submittedName>
        <fullName evidence="1">Transcriptional regulator</fullName>
    </submittedName>
</protein>
<dbReference type="GO" id="GO:0003677">
    <property type="term" value="F:DNA binding"/>
    <property type="evidence" value="ECO:0007669"/>
    <property type="project" value="InterPro"/>
</dbReference>
<sequence>MDSVPAWAARLRAARRGKFWTQREMAKQLAEAADSRTRARLPERESLTRMIKDWEAGRHQPKDPYRVLYCRVFGMEEAELFGAEASGAVPRVSFDGDEIEALELARRVAASDVGAETLDRLEAAVDDLATAYPVTPPFELLNRVRRHLSYVSHLFEAKKTLHEHRRLLVVGGWLSLLTSTCHIDLRQFQAAKTWLRTGSQLAGHAGHAEIAAWCLETEAWQAVTIGDYRRALTLSQGAKTIAPRGSSVYIQATAQEGRAWARLGAGPETRDSLHRVDRLVAPLPVPEQPEHHYRYDPSKRDAYVATTLSWLGDPAAERYARQVLVRLESAADGTVRPRRAVSARPDLALALLAADQPDEAGQITLAALTSGSLVPSSYWRAREVINAIEARRVPEAGELREAYQELDGT</sequence>
<dbReference type="AlphaFoldDB" id="A0A7Y6M898"/>
<organism evidence="1 2">
    <name type="scientific">Nonomuraea montanisoli</name>
    <dbReference type="NCBI Taxonomy" id="2741721"/>
    <lineage>
        <taxon>Bacteria</taxon>
        <taxon>Bacillati</taxon>
        <taxon>Actinomycetota</taxon>
        <taxon>Actinomycetes</taxon>
        <taxon>Streptosporangiales</taxon>
        <taxon>Streptosporangiaceae</taxon>
        <taxon>Nonomuraea</taxon>
    </lineage>
</organism>
<dbReference type="Proteomes" id="UP000586042">
    <property type="component" value="Unassembled WGS sequence"/>
</dbReference>
<keyword evidence="2" id="KW-1185">Reference proteome</keyword>
<comment type="caution">
    <text evidence="1">The sequence shown here is derived from an EMBL/GenBank/DDBJ whole genome shotgun (WGS) entry which is preliminary data.</text>
</comment>